<dbReference type="EMBL" id="SDWW01000010">
    <property type="protein sequence ID" value="RYV51963.1"/>
    <property type="molecule type" value="Genomic_DNA"/>
</dbReference>
<evidence type="ECO:0000256" key="1">
    <source>
        <dbReference type="ARBA" id="ARBA00004651"/>
    </source>
</evidence>
<dbReference type="GO" id="GO:0022857">
    <property type="term" value="F:transmembrane transporter activity"/>
    <property type="evidence" value="ECO:0007669"/>
    <property type="project" value="InterPro"/>
</dbReference>
<feature type="transmembrane region" description="Helical" evidence="7">
    <location>
        <begin position="200"/>
        <end position="223"/>
    </location>
</feature>
<keyword evidence="5 7" id="KW-1133">Transmembrane helix</keyword>
<dbReference type="GO" id="GO:0005886">
    <property type="term" value="C:plasma membrane"/>
    <property type="evidence" value="ECO:0007669"/>
    <property type="project" value="UniProtKB-SubCell"/>
</dbReference>
<feature type="transmembrane region" description="Helical" evidence="7">
    <location>
        <begin position="243"/>
        <end position="264"/>
    </location>
</feature>
<keyword evidence="4 7" id="KW-0812">Transmembrane</keyword>
<organism evidence="9 10">
    <name type="scientific">Pengzhenrongella frigida</name>
    <dbReference type="NCBI Taxonomy" id="1259133"/>
    <lineage>
        <taxon>Bacteria</taxon>
        <taxon>Bacillati</taxon>
        <taxon>Actinomycetota</taxon>
        <taxon>Actinomycetes</taxon>
        <taxon>Micrococcales</taxon>
        <taxon>Pengzhenrongella</taxon>
    </lineage>
</organism>
<evidence type="ECO:0000259" key="8">
    <source>
        <dbReference type="PROSITE" id="PS50850"/>
    </source>
</evidence>
<comment type="caution">
    <text evidence="9">The sequence shown here is derived from an EMBL/GenBank/DDBJ whole genome shotgun (WGS) entry which is preliminary data.</text>
</comment>
<dbReference type="PANTHER" id="PTHR23514">
    <property type="entry name" value="BYPASS OF STOP CODON PROTEIN 6"/>
    <property type="match status" value="1"/>
</dbReference>
<dbReference type="InterPro" id="IPR020846">
    <property type="entry name" value="MFS_dom"/>
</dbReference>
<feature type="transmembrane region" description="Helical" evidence="7">
    <location>
        <begin position="12"/>
        <end position="33"/>
    </location>
</feature>
<protein>
    <submittedName>
        <fullName evidence="9">MFS transporter</fullName>
    </submittedName>
</protein>
<evidence type="ECO:0000256" key="6">
    <source>
        <dbReference type="ARBA" id="ARBA00023136"/>
    </source>
</evidence>
<dbReference type="PANTHER" id="PTHR23514:SF3">
    <property type="entry name" value="BYPASS OF STOP CODON PROTEIN 6"/>
    <property type="match status" value="1"/>
</dbReference>
<evidence type="ECO:0000313" key="10">
    <source>
        <dbReference type="Proteomes" id="UP000293764"/>
    </source>
</evidence>
<evidence type="ECO:0000256" key="4">
    <source>
        <dbReference type="ARBA" id="ARBA00022692"/>
    </source>
</evidence>
<proteinExistence type="inferred from homology"/>
<sequence>MSHRAWSLPVVLSYGAFILVGVSAGVGGVLLPAQIRDYDVDMVTIGLTFFTFSAGFFLAGASVGALLARLGTRSALLVGGAGYLVATLITATRPSFVVLVVVQLLVGYGMGVLESVLNVYLASLPSATVLLNRLHAFFGVGALLGPLLAARMLRSWPWTSVFLVLAALTAVLLVGFAVVLPPNHEPAARPAVRRSPRDGLLAQVLRSPAVMLAAGFLAVYVGLEVSVGNWAYTYLVEGQGRAALAAGYAVSAYWLGLTVGRFVISPLAVRLGLTPQRMMLGCLLGVVGATALTWAVPGSLAGAGFALVGFFLGPLFPTAMALMPDLAPAPLVPTAIGVLNAVSVVGGAGLPWLAGAIAQGVGIWTLLPFVVVLGVLQLVLWQAAVAQPSATAR</sequence>
<keyword evidence="3" id="KW-0813">Transport</keyword>
<evidence type="ECO:0000256" key="3">
    <source>
        <dbReference type="ARBA" id="ARBA00022448"/>
    </source>
</evidence>
<feature type="transmembrane region" description="Helical" evidence="7">
    <location>
        <begin position="302"/>
        <end position="323"/>
    </location>
</feature>
<dbReference type="Pfam" id="PF07690">
    <property type="entry name" value="MFS_1"/>
    <property type="match status" value="1"/>
</dbReference>
<feature type="transmembrane region" description="Helical" evidence="7">
    <location>
        <begin position="45"/>
        <end position="67"/>
    </location>
</feature>
<dbReference type="PROSITE" id="PS50850">
    <property type="entry name" value="MFS"/>
    <property type="match status" value="1"/>
</dbReference>
<comment type="subcellular location">
    <subcellularLocation>
        <location evidence="1">Cell membrane</location>
        <topology evidence="1">Multi-pass membrane protein</topology>
    </subcellularLocation>
</comment>
<keyword evidence="10" id="KW-1185">Reference proteome</keyword>
<feature type="transmembrane region" description="Helical" evidence="7">
    <location>
        <begin position="159"/>
        <end position="180"/>
    </location>
</feature>
<dbReference type="InterPro" id="IPR036259">
    <property type="entry name" value="MFS_trans_sf"/>
</dbReference>
<feature type="transmembrane region" description="Helical" evidence="7">
    <location>
        <begin position="276"/>
        <end position="296"/>
    </location>
</feature>
<dbReference type="Proteomes" id="UP000293764">
    <property type="component" value="Unassembled WGS sequence"/>
</dbReference>
<feature type="transmembrane region" description="Helical" evidence="7">
    <location>
        <begin position="97"/>
        <end position="122"/>
    </location>
</feature>
<feature type="domain" description="Major facilitator superfamily (MFS) profile" evidence="8">
    <location>
        <begin position="9"/>
        <end position="386"/>
    </location>
</feature>
<evidence type="ECO:0000313" key="9">
    <source>
        <dbReference type="EMBL" id="RYV51963.1"/>
    </source>
</evidence>
<dbReference type="AlphaFoldDB" id="A0A4Q5N3W0"/>
<gene>
    <name evidence="9" type="ORF">EUA98_05965</name>
</gene>
<dbReference type="OrthoDB" id="9795150at2"/>
<accession>A0A4Q5N3W0</accession>
<comment type="similarity">
    <text evidence="2">Belongs to the major facilitator superfamily.</text>
</comment>
<feature type="transmembrane region" description="Helical" evidence="7">
    <location>
        <begin position="74"/>
        <end position="91"/>
    </location>
</feature>
<name>A0A4Q5N3W0_9MICO</name>
<evidence type="ECO:0000256" key="2">
    <source>
        <dbReference type="ARBA" id="ARBA00008335"/>
    </source>
</evidence>
<feature type="transmembrane region" description="Helical" evidence="7">
    <location>
        <begin position="363"/>
        <end position="385"/>
    </location>
</feature>
<dbReference type="Gene3D" id="1.20.1250.20">
    <property type="entry name" value="MFS general substrate transporter like domains"/>
    <property type="match status" value="2"/>
</dbReference>
<feature type="transmembrane region" description="Helical" evidence="7">
    <location>
        <begin position="134"/>
        <end position="153"/>
    </location>
</feature>
<dbReference type="InterPro" id="IPR011701">
    <property type="entry name" value="MFS"/>
</dbReference>
<feature type="transmembrane region" description="Helical" evidence="7">
    <location>
        <begin position="335"/>
        <end position="357"/>
    </location>
</feature>
<reference evidence="9 10" key="1">
    <citation type="submission" date="2019-01" db="EMBL/GenBank/DDBJ databases">
        <title>Novel species of Cellulomonas.</title>
        <authorList>
            <person name="Liu Q."/>
            <person name="Xin Y.-H."/>
        </authorList>
    </citation>
    <scope>NUCLEOTIDE SEQUENCE [LARGE SCALE GENOMIC DNA]</scope>
    <source>
        <strain evidence="9 10">HLT2-17</strain>
    </source>
</reference>
<evidence type="ECO:0000256" key="7">
    <source>
        <dbReference type="SAM" id="Phobius"/>
    </source>
</evidence>
<dbReference type="SUPFAM" id="SSF103473">
    <property type="entry name" value="MFS general substrate transporter"/>
    <property type="match status" value="1"/>
</dbReference>
<keyword evidence="6 7" id="KW-0472">Membrane</keyword>
<evidence type="ECO:0000256" key="5">
    <source>
        <dbReference type="ARBA" id="ARBA00022989"/>
    </source>
</evidence>
<dbReference type="InterPro" id="IPR051788">
    <property type="entry name" value="MFS_Transporter"/>
</dbReference>